<keyword evidence="2" id="KW-0449">Lipoprotein</keyword>
<reference evidence="3" key="1">
    <citation type="submission" date="2009-07" db="EMBL/GenBank/DDBJ databases">
        <title>Complete genome sequence of Zobellia galactanivorans Dsij.</title>
        <authorList>
            <consortium name="Genoscope - CEA"/>
        </authorList>
    </citation>
    <scope>NUCLEOTIDE SEQUENCE [LARGE SCALE GENOMIC DNA]</scope>
    <source>
        <strain evidence="3">DSM 12802 / CCUG 47099 / CIP 106680 / NCIMB 13871 / Dsij</strain>
    </source>
</reference>
<proteinExistence type="predicted"/>
<organism evidence="2 3">
    <name type="scientific">Zobellia galactanivorans (strain DSM 12802 / CCUG 47099 / CIP 106680 / NCIMB 13871 / Dsij)</name>
    <dbReference type="NCBI Taxonomy" id="63186"/>
    <lineage>
        <taxon>Bacteria</taxon>
        <taxon>Pseudomonadati</taxon>
        <taxon>Bacteroidota</taxon>
        <taxon>Flavobacteriia</taxon>
        <taxon>Flavobacteriales</taxon>
        <taxon>Flavobacteriaceae</taxon>
        <taxon>Zobellia</taxon>
    </lineage>
</organism>
<keyword evidence="1" id="KW-0732">Signal</keyword>
<dbReference type="AlphaFoldDB" id="G0L914"/>
<dbReference type="EMBL" id="FP476056">
    <property type="protein sequence ID" value="CAZ94302.1"/>
    <property type="molecule type" value="Genomic_DNA"/>
</dbReference>
<dbReference type="KEGG" id="zga:ZOBELLIA_229"/>
<evidence type="ECO:0000313" key="3">
    <source>
        <dbReference type="Proteomes" id="UP000008898"/>
    </source>
</evidence>
<evidence type="ECO:0000313" key="2">
    <source>
        <dbReference type="EMBL" id="CAZ94302.1"/>
    </source>
</evidence>
<keyword evidence="3" id="KW-1185">Reference proteome</keyword>
<feature type="signal peptide" evidence="1">
    <location>
        <begin position="1"/>
        <end position="27"/>
    </location>
</feature>
<sequence length="309" mass="34946">MMYLKTKKMKKLAYSILMLATAFSFFSCEKDLMKEVDEGDWNMERNILTLQLQNQIGPSEIVRTKDDASITISVNTNGLDFKAVDVNSIAVSYDASTDIQVGDKLNFDNPEKTSSIAVRSKEGKELEWKVILKPFQSDLEGTWSLSQNLTYGWFVGTDGVDSWAWGNWHEDMANVIPEAGFETDNELEFVLEGVTDDGNLFGSFTNKAGPDGKYASFITSATESGEPKDFAYKFRKVPVGEGIWEHNLETNVVTFIDKDGNESSSNPLKLENGKLELMFATPWDYNWAHYNPSYTLEACHYYYYALSKK</sequence>
<protein>
    <submittedName>
        <fullName evidence="2">Hypothetical lipoprotein</fullName>
    </submittedName>
</protein>
<dbReference type="PROSITE" id="PS51257">
    <property type="entry name" value="PROKAR_LIPOPROTEIN"/>
    <property type="match status" value="1"/>
</dbReference>
<name>G0L914_ZOBGA</name>
<dbReference type="HOGENOM" id="CLU_854326_0_0_10"/>
<feature type="chain" id="PRO_5003402809" evidence="1">
    <location>
        <begin position="28"/>
        <end position="309"/>
    </location>
</feature>
<reference evidence="2 3" key="2">
    <citation type="journal article" date="2012" name="Environ. Microbiol.">
        <title>Characterization of the first alginolytic operons in a marine bacterium: from their emergence in marine Flavobacteriia to their independent transfers to marine Proteobacteria and human gut Bacteroides.</title>
        <authorList>
            <person name="Thomas F."/>
            <person name="Barbeyron T."/>
            <person name="Tonon T."/>
            <person name="Genicot S."/>
            <person name="Czjzek M."/>
            <person name="Michel G."/>
        </authorList>
    </citation>
    <scope>NUCLEOTIDE SEQUENCE [LARGE SCALE GENOMIC DNA]</scope>
    <source>
        <strain evidence="3">DSM 12802 / CCUG 47099 / CIP 106680 / NCIMB 13871 / Dsij</strain>
    </source>
</reference>
<dbReference type="Proteomes" id="UP000008898">
    <property type="component" value="Chromosome"/>
</dbReference>
<gene>
    <name evidence="2" type="ordered locus">zobellia_229</name>
</gene>
<accession>G0L914</accession>
<evidence type="ECO:0000256" key="1">
    <source>
        <dbReference type="SAM" id="SignalP"/>
    </source>
</evidence>
<dbReference type="STRING" id="63186.ZOBELLIA_229"/>